<evidence type="ECO:0000259" key="1">
    <source>
        <dbReference type="PROSITE" id="PS51746"/>
    </source>
</evidence>
<proteinExistence type="predicted"/>
<reference evidence="2 3" key="1">
    <citation type="submission" date="2016-07" db="EMBL/GenBank/DDBJ databases">
        <title>Pervasive Adenine N6-methylation of Active Genes in Fungi.</title>
        <authorList>
            <consortium name="DOE Joint Genome Institute"/>
            <person name="Mondo S.J."/>
            <person name="Dannebaum R.O."/>
            <person name="Kuo R.C."/>
            <person name="Labutti K."/>
            <person name="Haridas S."/>
            <person name="Kuo A."/>
            <person name="Salamov A."/>
            <person name="Ahrendt S.R."/>
            <person name="Lipzen A."/>
            <person name="Sullivan W."/>
            <person name="Andreopoulos W.B."/>
            <person name="Clum A."/>
            <person name="Lindquist E."/>
            <person name="Daum C."/>
            <person name="Ramamoorthy G.K."/>
            <person name="Gryganskyi A."/>
            <person name="Culley D."/>
            <person name="Magnuson J.K."/>
            <person name="James T.Y."/>
            <person name="O'Malley M.A."/>
            <person name="Stajich J.E."/>
            <person name="Spatafora J.W."/>
            <person name="Visel A."/>
            <person name="Grigoriev I.V."/>
        </authorList>
    </citation>
    <scope>NUCLEOTIDE SEQUENCE [LARGE SCALE GENOMIC DNA]</scope>
    <source>
        <strain evidence="2 3">JEL800</strain>
    </source>
</reference>
<feature type="domain" description="PPM-type phosphatase" evidence="1">
    <location>
        <begin position="181"/>
        <end position="535"/>
    </location>
</feature>
<organism evidence="2 3">
    <name type="scientific">Rhizoclosmatium globosum</name>
    <dbReference type="NCBI Taxonomy" id="329046"/>
    <lineage>
        <taxon>Eukaryota</taxon>
        <taxon>Fungi</taxon>
        <taxon>Fungi incertae sedis</taxon>
        <taxon>Chytridiomycota</taxon>
        <taxon>Chytridiomycota incertae sedis</taxon>
        <taxon>Chytridiomycetes</taxon>
        <taxon>Chytridiales</taxon>
        <taxon>Chytriomycetaceae</taxon>
        <taxon>Rhizoclosmatium</taxon>
    </lineage>
</organism>
<comment type="caution">
    <text evidence="2">The sequence shown here is derived from an EMBL/GenBank/DDBJ whole genome shotgun (WGS) entry which is preliminary data.</text>
</comment>
<sequence length="540" mass="57578">MCLGSSAKQDAASHRFSNLRVKNLIAQPSQQLSTNAILFPFSHPRAQPADIEHEQGISHVHISGAKLKPVSPWMAGSSCRSRSARLYQSSAAAPARANATSSSSSSIPPKQSSVFTKLVVAGAIGGAVYYCREHLPLDILKKEVASVAGAALTDAQVDALLSADSNSVLGSKDSIVVRCDTASLASTSGEDRTAAASFVLPGNRHATLFVVLDGHGGDKCVEIVQKHLGASVYDATNTWFAVKDRQAIVSAAIKTAFERLDNDILNGAFLEITPNTKESVEDQKAKFAAQIRQAVAGSCALVALVDGSDLYVAATGDTRAILGSRNDDGTFATIQMSEDQRPDNLKERKRILAEHPHEKESDLLKPYTDVVNYGPDDRVLGYLAVTRAFGDAQFKWASEILAALPTGSTRKTIEGSVSPPYLTASPVVTHRTITPNKDMFLVMATDGLTDELKSTEAVSIVNGFLQNHGVAAASTNKTWGMDPFALGLGKWNLRTDTNAATSLIRNALGGNSKTVGELLQKPEERDDMTVKVVSSETTER</sequence>
<dbReference type="GO" id="GO:0004741">
    <property type="term" value="F:[pyruvate dehydrogenase (acetyl-transferring)]-phosphatase activity"/>
    <property type="evidence" value="ECO:0007669"/>
    <property type="project" value="TreeGrafter"/>
</dbReference>
<dbReference type="AlphaFoldDB" id="A0A1Y2CQN1"/>
<dbReference type="Gene3D" id="3.60.40.10">
    <property type="entry name" value="PPM-type phosphatase domain"/>
    <property type="match status" value="1"/>
</dbReference>
<dbReference type="InterPro" id="IPR036457">
    <property type="entry name" value="PPM-type-like_dom_sf"/>
</dbReference>
<dbReference type="PANTHER" id="PTHR13832">
    <property type="entry name" value="PROTEIN PHOSPHATASE 2C"/>
    <property type="match status" value="1"/>
</dbReference>
<evidence type="ECO:0000313" key="2">
    <source>
        <dbReference type="EMBL" id="ORY49340.1"/>
    </source>
</evidence>
<dbReference type="Pfam" id="PF00481">
    <property type="entry name" value="PP2C"/>
    <property type="match status" value="1"/>
</dbReference>
<evidence type="ECO:0000313" key="3">
    <source>
        <dbReference type="Proteomes" id="UP000193642"/>
    </source>
</evidence>
<name>A0A1Y2CQN1_9FUNG</name>
<gene>
    <name evidence="2" type="ORF">BCR33DRAFT_763154</name>
</gene>
<dbReference type="CDD" id="cd00143">
    <property type="entry name" value="PP2Cc"/>
    <property type="match status" value="1"/>
</dbReference>
<dbReference type="InterPro" id="IPR001932">
    <property type="entry name" value="PPM-type_phosphatase-like_dom"/>
</dbReference>
<protein>
    <submittedName>
        <fullName evidence="2">Protein serine/threonine phosphatase 2C</fullName>
    </submittedName>
</protein>
<keyword evidence="3" id="KW-1185">Reference proteome</keyword>
<dbReference type="STRING" id="329046.A0A1Y2CQN1"/>
<dbReference type="Proteomes" id="UP000193642">
    <property type="component" value="Unassembled WGS sequence"/>
</dbReference>
<dbReference type="PROSITE" id="PS51746">
    <property type="entry name" value="PPM_2"/>
    <property type="match status" value="1"/>
</dbReference>
<dbReference type="EMBL" id="MCGO01000009">
    <property type="protein sequence ID" value="ORY49340.1"/>
    <property type="molecule type" value="Genomic_DNA"/>
</dbReference>
<dbReference type="InterPro" id="IPR015655">
    <property type="entry name" value="PP2C"/>
</dbReference>
<dbReference type="GO" id="GO:0005739">
    <property type="term" value="C:mitochondrion"/>
    <property type="evidence" value="ECO:0007669"/>
    <property type="project" value="TreeGrafter"/>
</dbReference>
<accession>A0A1Y2CQN1</accession>
<dbReference type="OrthoDB" id="420076at2759"/>
<dbReference type="SMART" id="SM00332">
    <property type="entry name" value="PP2Cc"/>
    <property type="match status" value="1"/>
</dbReference>
<dbReference type="PANTHER" id="PTHR13832:SF792">
    <property type="entry name" value="GM14286P"/>
    <property type="match status" value="1"/>
</dbReference>
<dbReference type="SUPFAM" id="SSF81606">
    <property type="entry name" value="PP2C-like"/>
    <property type="match status" value="1"/>
</dbReference>